<evidence type="ECO:0000256" key="8">
    <source>
        <dbReference type="SAM" id="SignalP"/>
    </source>
</evidence>
<protein>
    <submittedName>
        <fullName evidence="9">TolC family protein</fullName>
    </submittedName>
</protein>
<dbReference type="RefSeq" id="WP_205110946.1">
    <property type="nucleotide sequence ID" value="NZ_JACJJL010000022.1"/>
</dbReference>
<evidence type="ECO:0000256" key="1">
    <source>
        <dbReference type="ARBA" id="ARBA00004442"/>
    </source>
</evidence>
<evidence type="ECO:0000256" key="5">
    <source>
        <dbReference type="ARBA" id="ARBA00022692"/>
    </source>
</evidence>
<evidence type="ECO:0000256" key="6">
    <source>
        <dbReference type="ARBA" id="ARBA00023136"/>
    </source>
</evidence>
<organism evidence="9 10">
    <name type="scientific">Marseilla massiliensis</name>
    <dbReference type="NCBI Taxonomy" id="1841864"/>
    <lineage>
        <taxon>Bacteria</taxon>
        <taxon>Pseudomonadati</taxon>
        <taxon>Bacteroidota</taxon>
        <taxon>Bacteroidia</taxon>
        <taxon>Bacteroidales</taxon>
        <taxon>Prevotellaceae</taxon>
        <taxon>Marseilla</taxon>
    </lineage>
</organism>
<dbReference type="SUPFAM" id="SSF56954">
    <property type="entry name" value="Outer membrane efflux proteins (OEP)"/>
    <property type="match status" value="1"/>
</dbReference>
<dbReference type="PROSITE" id="PS51257">
    <property type="entry name" value="PROKAR_LIPOPROTEIN"/>
    <property type="match status" value="1"/>
</dbReference>
<dbReference type="EMBL" id="JACJJL010000022">
    <property type="protein sequence ID" value="MBM6662500.1"/>
    <property type="molecule type" value="Genomic_DNA"/>
</dbReference>
<dbReference type="Pfam" id="PF02321">
    <property type="entry name" value="OEP"/>
    <property type="match status" value="1"/>
</dbReference>
<dbReference type="PANTHER" id="PTHR30026">
    <property type="entry name" value="OUTER MEMBRANE PROTEIN TOLC"/>
    <property type="match status" value="1"/>
</dbReference>
<evidence type="ECO:0000256" key="4">
    <source>
        <dbReference type="ARBA" id="ARBA00022452"/>
    </source>
</evidence>
<reference evidence="9 10" key="1">
    <citation type="journal article" date="2021" name="Sci. Rep.">
        <title>The distribution of antibiotic resistance genes in chicken gut microbiota commensals.</title>
        <authorList>
            <person name="Juricova H."/>
            <person name="Matiasovicova J."/>
            <person name="Kubasova T."/>
            <person name="Cejkova D."/>
            <person name="Rychlik I."/>
        </authorList>
    </citation>
    <scope>NUCLEOTIDE SEQUENCE [LARGE SCALE GENOMIC DNA]</scope>
    <source>
        <strain evidence="9 10">An819</strain>
    </source>
</reference>
<feature type="chain" id="PRO_5037543096" evidence="8">
    <location>
        <begin position="21"/>
        <end position="424"/>
    </location>
</feature>
<keyword evidence="8" id="KW-0732">Signal</keyword>
<keyword evidence="10" id="KW-1185">Reference proteome</keyword>
<keyword evidence="3" id="KW-0813">Transport</keyword>
<comment type="subcellular location">
    <subcellularLocation>
        <location evidence="1">Cell outer membrane</location>
    </subcellularLocation>
</comment>
<dbReference type="AlphaFoldDB" id="A0A939B5D9"/>
<dbReference type="GO" id="GO:1990281">
    <property type="term" value="C:efflux pump complex"/>
    <property type="evidence" value="ECO:0007669"/>
    <property type="project" value="TreeGrafter"/>
</dbReference>
<dbReference type="Proteomes" id="UP000764045">
    <property type="component" value="Unassembled WGS sequence"/>
</dbReference>
<keyword evidence="7" id="KW-0998">Cell outer membrane</keyword>
<dbReference type="InterPro" id="IPR003423">
    <property type="entry name" value="OMP_efflux"/>
</dbReference>
<dbReference type="InterPro" id="IPR051906">
    <property type="entry name" value="TolC-like"/>
</dbReference>
<accession>A0A939B5D9</accession>
<dbReference type="PANTHER" id="PTHR30026:SF20">
    <property type="entry name" value="OUTER MEMBRANE PROTEIN TOLC"/>
    <property type="match status" value="1"/>
</dbReference>
<evidence type="ECO:0000256" key="3">
    <source>
        <dbReference type="ARBA" id="ARBA00022448"/>
    </source>
</evidence>
<dbReference type="Gene3D" id="1.20.1600.10">
    <property type="entry name" value="Outer membrane efflux proteins (OEP)"/>
    <property type="match status" value="1"/>
</dbReference>
<sequence>MTTRPFCIALALAACLTSRAQLTIEQCYEKARANYPLIKRYSLIDKTEGIDLARAAKGYLPQLALSALASVQSDVTDIPIDLSSIGVDGIEIPTMSRDQYKATIDLSQSIWDGGNISSRRKAVRAQAEADRRQTDVSLYAVNARVSRVFFGLLLVDAQLGQNRLLQDELASNCRRVEACMAGGLANQSDADALHVDLAKARQAEAQLKATRAGLGAMLSLLIGEPVDSTTQLARPTGATPPTATANRRPELSLYDAQAAALRTQGSAITAGLMPRLSLFATGGYGKPGLDMFDDRFRLFGIAGVRLQWNIGALYTAKADRRRIETGIDEVANRREAFVFDTALDTAQRSAEIRKYDEMIGYDDEIIRLRRSVKQASVAKMERGTISGTDLATDINAEHAAVQDKILHETQRLEAIYNLKFATNN</sequence>
<dbReference type="GO" id="GO:0009279">
    <property type="term" value="C:cell outer membrane"/>
    <property type="evidence" value="ECO:0007669"/>
    <property type="project" value="UniProtKB-SubCell"/>
</dbReference>
<keyword evidence="4" id="KW-1134">Transmembrane beta strand</keyword>
<keyword evidence="5" id="KW-0812">Transmembrane</keyword>
<dbReference type="GO" id="GO:0015288">
    <property type="term" value="F:porin activity"/>
    <property type="evidence" value="ECO:0007669"/>
    <property type="project" value="TreeGrafter"/>
</dbReference>
<keyword evidence="6" id="KW-0472">Membrane</keyword>
<evidence type="ECO:0000313" key="9">
    <source>
        <dbReference type="EMBL" id="MBM6662500.1"/>
    </source>
</evidence>
<evidence type="ECO:0000256" key="2">
    <source>
        <dbReference type="ARBA" id="ARBA00007613"/>
    </source>
</evidence>
<comment type="similarity">
    <text evidence="2">Belongs to the outer membrane factor (OMF) (TC 1.B.17) family.</text>
</comment>
<proteinExistence type="inferred from homology"/>
<evidence type="ECO:0000313" key="10">
    <source>
        <dbReference type="Proteomes" id="UP000764045"/>
    </source>
</evidence>
<feature type="signal peptide" evidence="8">
    <location>
        <begin position="1"/>
        <end position="20"/>
    </location>
</feature>
<name>A0A939B5D9_9BACT</name>
<evidence type="ECO:0000256" key="7">
    <source>
        <dbReference type="ARBA" id="ARBA00023237"/>
    </source>
</evidence>
<comment type="caution">
    <text evidence="9">The sequence shown here is derived from an EMBL/GenBank/DDBJ whole genome shotgun (WGS) entry which is preliminary data.</text>
</comment>
<dbReference type="GO" id="GO:0015562">
    <property type="term" value="F:efflux transmembrane transporter activity"/>
    <property type="evidence" value="ECO:0007669"/>
    <property type="project" value="InterPro"/>
</dbReference>
<gene>
    <name evidence="9" type="ORF">H6B30_12185</name>
</gene>